<dbReference type="EMBL" id="JAWHQM010000020">
    <property type="protein sequence ID" value="KAK5631634.1"/>
    <property type="molecule type" value="Genomic_DNA"/>
</dbReference>
<accession>A0AAN7UUZ6</accession>
<keyword evidence="5" id="KW-1185">Reference proteome</keyword>
<dbReference type="Gene3D" id="3.40.50.720">
    <property type="entry name" value="NAD(P)-binding Rossmann-like Domain"/>
    <property type="match status" value="1"/>
</dbReference>
<organism evidence="4 5">
    <name type="scientific">Xylaria bambusicola</name>
    <dbReference type="NCBI Taxonomy" id="326684"/>
    <lineage>
        <taxon>Eukaryota</taxon>
        <taxon>Fungi</taxon>
        <taxon>Dikarya</taxon>
        <taxon>Ascomycota</taxon>
        <taxon>Pezizomycotina</taxon>
        <taxon>Sordariomycetes</taxon>
        <taxon>Xylariomycetidae</taxon>
        <taxon>Xylariales</taxon>
        <taxon>Xylariaceae</taxon>
        <taxon>Xylaria</taxon>
    </lineage>
</organism>
<gene>
    <name evidence="4" type="ORF">RRF57_007348</name>
</gene>
<dbReference type="GO" id="GO:0005737">
    <property type="term" value="C:cytoplasm"/>
    <property type="evidence" value="ECO:0007669"/>
    <property type="project" value="TreeGrafter"/>
</dbReference>
<evidence type="ECO:0000256" key="2">
    <source>
        <dbReference type="ARBA" id="ARBA00022857"/>
    </source>
</evidence>
<keyword evidence="3" id="KW-0560">Oxidoreductase</keyword>
<proteinExistence type="inferred from homology"/>
<comment type="similarity">
    <text evidence="1">Belongs to the short-chain dehydrogenases/reductases (SDR) family.</text>
</comment>
<name>A0AAN7UUZ6_9PEZI</name>
<dbReference type="Pfam" id="PF00106">
    <property type="entry name" value="adh_short"/>
    <property type="match status" value="1"/>
</dbReference>
<dbReference type="InterPro" id="IPR051468">
    <property type="entry name" value="Fungal_SecMetab_SDRs"/>
</dbReference>
<evidence type="ECO:0008006" key="6">
    <source>
        <dbReference type="Google" id="ProtNLM"/>
    </source>
</evidence>
<evidence type="ECO:0000256" key="1">
    <source>
        <dbReference type="ARBA" id="ARBA00006484"/>
    </source>
</evidence>
<reference evidence="4 5" key="1">
    <citation type="submission" date="2023-10" db="EMBL/GenBank/DDBJ databases">
        <title>Draft genome sequence of Xylaria bambusicola isolate GMP-LS, the root and basal stem rot pathogen of sugarcane in Indonesia.</title>
        <authorList>
            <person name="Selvaraj P."/>
            <person name="Muralishankar V."/>
            <person name="Muruganantham S."/>
            <person name="Sp S."/>
            <person name="Haryani S."/>
            <person name="Lau K.J.X."/>
            <person name="Naqvi N.I."/>
        </authorList>
    </citation>
    <scope>NUCLEOTIDE SEQUENCE [LARGE SCALE GENOMIC DNA]</scope>
    <source>
        <strain evidence="4">GMP-LS</strain>
    </source>
</reference>
<dbReference type="SUPFAM" id="SSF51735">
    <property type="entry name" value="NAD(P)-binding Rossmann-fold domains"/>
    <property type="match status" value="1"/>
</dbReference>
<dbReference type="InterPro" id="IPR002347">
    <property type="entry name" value="SDR_fam"/>
</dbReference>
<dbReference type="AlphaFoldDB" id="A0AAN7UUZ6"/>
<dbReference type="GO" id="GO:0016491">
    <property type="term" value="F:oxidoreductase activity"/>
    <property type="evidence" value="ECO:0007669"/>
    <property type="project" value="UniProtKB-KW"/>
</dbReference>
<dbReference type="Proteomes" id="UP001305414">
    <property type="component" value="Unassembled WGS sequence"/>
</dbReference>
<dbReference type="InterPro" id="IPR036291">
    <property type="entry name" value="NAD(P)-bd_dom_sf"/>
</dbReference>
<evidence type="ECO:0000256" key="3">
    <source>
        <dbReference type="ARBA" id="ARBA00023002"/>
    </source>
</evidence>
<protein>
    <recommendedName>
        <fullName evidence="6">Aflatoxin biosynthesis ketoreductase nor-1</fullName>
    </recommendedName>
</protein>
<evidence type="ECO:0000313" key="4">
    <source>
        <dbReference type="EMBL" id="KAK5631634.1"/>
    </source>
</evidence>
<keyword evidence="2" id="KW-0521">NADP</keyword>
<evidence type="ECO:0000313" key="5">
    <source>
        <dbReference type="Proteomes" id="UP001305414"/>
    </source>
</evidence>
<comment type="caution">
    <text evidence="4">The sequence shown here is derived from an EMBL/GenBank/DDBJ whole genome shotgun (WGS) entry which is preliminary data.</text>
</comment>
<dbReference type="PANTHER" id="PTHR43544">
    <property type="entry name" value="SHORT-CHAIN DEHYDROGENASE/REDUCTASE"/>
    <property type="match status" value="1"/>
</dbReference>
<dbReference type="PANTHER" id="PTHR43544:SF7">
    <property type="entry name" value="NADB-LER2"/>
    <property type="match status" value="1"/>
</dbReference>
<sequence length="234" mass="25072">MCLTGVGRTLVEAYLSRPDHVVIGSVRDLTGAPLRDFKPAEGSRLVLVKVEATSETGPAVAAQVMRDAGITSLDILIANAGINPPSAFASVADLFEVNTFSFVALFKIFSSFLRATVDQKGSESSPKLLAITSNAASIQDLLPAPVVSYGASKLVLNYLVRHIHLENPWLTAWVMNPGFVQTDTGYAGVRAAGMDKPPHTIEESVVGLLKKLDSVTREDDSGNFYNFDGTTLQF</sequence>